<organism evidence="3 4">
    <name type="scientific">Halomonas salifodinae</name>
    <dbReference type="NCBI Taxonomy" id="438745"/>
    <lineage>
        <taxon>Bacteria</taxon>
        <taxon>Pseudomonadati</taxon>
        <taxon>Pseudomonadota</taxon>
        <taxon>Gammaproteobacteria</taxon>
        <taxon>Oceanospirillales</taxon>
        <taxon>Halomonadaceae</taxon>
        <taxon>Halomonas</taxon>
    </lineage>
</organism>
<evidence type="ECO:0000313" key="3">
    <source>
        <dbReference type="EMBL" id="MFC7091841.1"/>
    </source>
</evidence>
<sequence length="57" mass="6305">MQNDHRSTAPFSGVIAAFVVLMASVSLFTYVQIEGNAHQSRRQRLARARDAQGQQTS</sequence>
<evidence type="ECO:0000256" key="2">
    <source>
        <dbReference type="SAM" id="Phobius"/>
    </source>
</evidence>
<comment type="caution">
    <text evidence="3">The sequence shown here is derived from an EMBL/GenBank/DDBJ whole genome shotgun (WGS) entry which is preliminary data.</text>
</comment>
<gene>
    <name evidence="3" type="ORF">ACFQH5_20050</name>
</gene>
<evidence type="ECO:0000256" key="1">
    <source>
        <dbReference type="SAM" id="MobiDB-lite"/>
    </source>
</evidence>
<keyword evidence="2" id="KW-1133">Transmembrane helix</keyword>
<reference evidence="4" key="1">
    <citation type="journal article" date="2019" name="Int. J. Syst. Evol. Microbiol.">
        <title>The Global Catalogue of Microorganisms (GCM) 10K type strain sequencing project: providing services to taxonomists for standard genome sequencing and annotation.</title>
        <authorList>
            <consortium name="The Broad Institute Genomics Platform"/>
            <consortium name="The Broad Institute Genome Sequencing Center for Infectious Disease"/>
            <person name="Wu L."/>
            <person name="Ma J."/>
        </authorList>
    </citation>
    <scope>NUCLEOTIDE SEQUENCE [LARGE SCALE GENOMIC DNA]</scope>
    <source>
        <strain evidence="4">CGMCC 1.13666</strain>
    </source>
</reference>
<dbReference type="Proteomes" id="UP001596411">
    <property type="component" value="Unassembled WGS sequence"/>
</dbReference>
<name>A0ABW2F5L3_9GAMM</name>
<protein>
    <submittedName>
        <fullName evidence="3">Uncharacterized protein</fullName>
    </submittedName>
</protein>
<feature type="region of interest" description="Disordered" evidence="1">
    <location>
        <begin position="37"/>
        <end position="57"/>
    </location>
</feature>
<dbReference type="RefSeq" id="WP_379730173.1">
    <property type="nucleotide sequence ID" value="NZ_JBHSZP010000044.1"/>
</dbReference>
<accession>A0ABW2F5L3</accession>
<dbReference type="EMBL" id="JBHSZP010000044">
    <property type="protein sequence ID" value="MFC7091841.1"/>
    <property type="molecule type" value="Genomic_DNA"/>
</dbReference>
<keyword evidence="2" id="KW-0812">Transmembrane</keyword>
<proteinExistence type="predicted"/>
<evidence type="ECO:0000313" key="4">
    <source>
        <dbReference type="Proteomes" id="UP001596411"/>
    </source>
</evidence>
<keyword evidence="4" id="KW-1185">Reference proteome</keyword>
<keyword evidence="2" id="KW-0472">Membrane</keyword>
<feature type="transmembrane region" description="Helical" evidence="2">
    <location>
        <begin position="12"/>
        <end position="33"/>
    </location>
</feature>